<dbReference type="Gene3D" id="3.30.565.10">
    <property type="entry name" value="Histidine kinase-like ATPase, C-terminal domain"/>
    <property type="match status" value="1"/>
</dbReference>
<keyword evidence="3" id="KW-0902">Two-component regulatory system</keyword>
<dbReference type="SUPFAM" id="SSF55785">
    <property type="entry name" value="PYP-like sensor domain (PAS domain)"/>
    <property type="match status" value="1"/>
</dbReference>
<dbReference type="InterPro" id="IPR035965">
    <property type="entry name" value="PAS-like_dom_sf"/>
</dbReference>
<evidence type="ECO:0000256" key="1">
    <source>
        <dbReference type="ARBA" id="ARBA00022679"/>
    </source>
</evidence>
<dbReference type="InterPro" id="IPR029016">
    <property type="entry name" value="GAF-like_dom_sf"/>
</dbReference>
<evidence type="ECO:0000256" key="2">
    <source>
        <dbReference type="ARBA" id="ARBA00022777"/>
    </source>
</evidence>
<evidence type="ECO:0000313" key="5">
    <source>
        <dbReference type="EMBL" id="MCZ4590293.1"/>
    </source>
</evidence>
<dbReference type="CDD" id="cd16917">
    <property type="entry name" value="HATPase_UhpB-NarQ-NarX-like"/>
    <property type="match status" value="1"/>
</dbReference>
<dbReference type="Gene3D" id="3.30.450.20">
    <property type="entry name" value="PAS domain"/>
    <property type="match status" value="1"/>
</dbReference>
<geneLocation type="plasmid" evidence="6 9">
    <name>pRho-VOC14-L</name>
</geneLocation>
<evidence type="ECO:0000313" key="9">
    <source>
        <dbReference type="Proteomes" id="UP001231166"/>
    </source>
</evidence>
<dbReference type="InterPro" id="IPR036890">
    <property type="entry name" value="HATPase_C_sf"/>
</dbReference>
<dbReference type="SMART" id="SM00091">
    <property type="entry name" value="PAS"/>
    <property type="match status" value="1"/>
</dbReference>
<keyword evidence="2" id="KW-0418">Kinase</keyword>
<evidence type="ECO:0000313" key="6">
    <source>
        <dbReference type="EMBL" id="WLF51599.1"/>
    </source>
</evidence>
<gene>
    <name evidence="5" type="ORF">O4328_42905</name>
    <name evidence="6" type="ORF">Q5707_39460</name>
    <name evidence="7" type="ORF">Q5707_45535</name>
</gene>
<dbReference type="SMART" id="SM00387">
    <property type="entry name" value="HATPase_c"/>
    <property type="match status" value="1"/>
</dbReference>
<dbReference type="CDD" id="cd00130">
    <property type="entry name" value="PAS"/>
    <property type="match status" value="1"/>
</dbReference>
<protein>
    <submittedName>
        <fullName evidence="6">GAF domain-containing protein</fullName>
    </submittedName>
</protein>
<dbReference type="PROSITE" id="PS50112">
    <property type="entry name" value="PAS"/>
    <property type="match status" value="1"/>
</dbReference>
<dbReference type="InterPro" id="IPR000014">
    <property type="entry name" value="PAS"/>
</dbReference>
<dbReference type="InterPro" id="IPR003018">
    <property type="entry name" value="GAF"/>
</dbReference>
<dbReference type="EMBL" id="CP130956">
    <property type="protein sequence ID" value="WLF51599.1"/>
    <property type="molecule type" value="Genomic_DNA"/>
</dbReference>
<dbReference type="GO" id="GO:0000155">
    <property type="term" value="F:phosphorelay sensor kinase activity"/>
    <property type="evidence" value="ECO:0007669"/>
    <property type="project" value="InterPro"/>
</dbReference>
<dbReference type="InterPro" id="IPR003594">
    <property type="entry name" value="HATPase_dom"/>
</dbReference>
<reference evidence="5" key="1">
    <citation type="submission" date="2022-12" db="EMBL/GenBank/DDBJ databases">
        <authorList>
            <person name="Krivoruchko A.V."/>
            <person name="Elkin A."/>
        </authorList>
    </citation>
    <scope>NUCLEOTIDE SEQUENCE</scope>
    <source>
        <strain evidence="5">IEGM 249</strain>
    </source>
</reference>
<dbReference type="EMBL" id="CP130956">
    <property type="protein sequence ID" value="WLF52604.1"/>
    <property type="molecule type" value="Genomic_DNA"/>
</dbReference>
<evidence type="ECO:0000256" key="3">
    <source>
        <dbReference type="ARBA" id="ARBA00023012"/>
    </source>
</evidence>
<dbReference type="AlphaFoldDB" id="A0AAX3YT10"/>
<dbReference type="PANTHER" id="PTHR24421">
    <property type="entry name" value="NITRATE/NITRITE SENSOR PROTEIN NARX-RELATED"/>
    <property type="match status" value="1"/>
</dbReference>
<dbReference type="PANTHER" id="PTHR24421:SF61">
    <property type="entry name" value="OXYGEN SENSOR HISTIDINE KINASE NREB"/>
    <property type="match status" value="1"/>
</dbReference>
<dbReference type="Gene3D" id="3.30.450.40">
    <property type="match status" value="1"/>
</dbReference>
<evidence type="ECO:0000313" key="7">
    <source>
        <dbReference type="EMBL" id="WLF52604.1"/>
    </source>
</evidence>
<proteinExistence type="predicted"/>
<dbReference type="Pfam" id="PF13188">
    <property type="entry name" value="PAS_8"/>
    <property type="match status" value="1"/>
</dbReference>
<dbReference type="SUPFAM" id="SSF55781">
    <property type="entry name" value="GAF domain-like"/>
    <property type="match status" value="1"/>
</dbReference>
<accession>A0AAX3YT10</accession>
<keyword evidence="8" id="KW-1185">Reference proteome</keyword>
<dbReference type="Gene3D" id="1.20.5.1930">
    <property type="match status" value="1"/>
</dbReference>
<dbReference type="Proteomes" id="UP001066327">
    <property type="component" value="Unassembled WGS sequence"/>
</dbReference>
<feature type="domain" description="PAS" evidence="4">
    <location>
        <begin position="10"/>
        <end position="68"/>
    </location>
</feature>
<organism evidence="6 9">
    <name type="scientific">Rhodococcus opacus</name>
    <name type="common">Nocardia opaca</name>
    <dbReference type="NCBI Taxonomy" id="37919"/>
    <lineage>
        <taxon>Bacteria</taxon>
        <taxon>Bacillati</taxon>
        <taxon>Actinomycetota</taxon>
        <taxon>Actinomycetes</taxon>
        <taxon>Mycobacteriales</taxon>
        <taxon>Nocardiaceae</taxon>
        <taxon>Rhodococcus</taxon>
    </lineage>
</organism>
<keyword evidence="1" id="KW-0808">Transferase</keyword>
<dbReference type="GO" id="GO:0046983">
    <property type="term" value="F:protein dimerization activity"/>
    <property type="evidence" value="ECO:0007669"/>
    <property type="project" value="InterPro"/>
</dbReference>
<dbReference type="SMART" id="SM00065">
    <property type="entry name" value="GAF"/>
    <property type="match status" value="1"/>
</dbReference>
<reference evidence="6" key="2">
    <citation type="submission" date="2023-07" db="EMBL/GenBank/DDBJ databases">
        <title>Genomic analysis of Rhodococcus opacus VOC-14 with glycol ethers degradation activity.</title>
        <authorList>
            <person name="Narkevich D.A."/>
            <person name="Hlushen A.M."/>
            <person name="Akhremchuk A.E."/>
            <person name="Sikolenko M.A."/>
            <person name="Valentovich L.N."/>
        </authorList>
    </citation>
    <scope>NUCLEOTIDE SEQUENCE</scope>
    <source>
        <strain evidence="6">VOC-14</strain>
        <plasmid evidence="6">pRho-VOC14-L</plasmid>
    </source>
</reference>
<dbReference type="Pfam" id="PF02518">
    <property type="entry name" value="HATPase_c"/>
    <property type="match status" value="1"/>
</dbReference>
<dbReference type="Pfam" id="PF07730">
    <property type="entry name" value="HisKA_3"/>
    <property type="match status" value="1"/>
</dbReference>
<keyword evidence="6" id="KW-0614">Plasmid</keyword>
<evidence type="ECO:0000313" key="8">
    <source>
        <dbReference type="Proteomes" id="UP001066327"/>
    </source>
</evidence>
<dbReference type="InterPro" id="IPR011712">
    <property type="entry name" value="Sig_transdc_His_kin_sub3_dim/P"/>
</dbReference>
<sequence length="510" mass="54949">MTGDRAGSACRTQQAALIDLSSEGLAVLDATGRYLTVNPAGQRILGCGEADLIGQRSVFLGDLDHPRSPGLSVDGTVWIGTAEVEYHVRTVPLDNAGGCRVVRFCPTDPAVRDRRALVAFTRTAAAIACENQLDVVLDRLAAEVRDTVGMATCAVILVDEATGALHHVGRSGLPVDYGERIELCRRQGAPLATTKAIDEARVVVSTNFREAALADPRWQPVHDILRTMDWDTYLAVPLVVRDKVIGALAGFLTEGRAPDREDIRFIAAMADQAAIAVSNAQMFKRLELQAAREERRKLARDMHDSVTQALFSLSLRTKALELSVGSGEDIDVVEQVRQIHELVCGAQTEMRALIMHRRPAALGEEGLVPSIRKHVAAVAAREGLSLVVESDDEFYELDETVEEDLFMVVGEAIHNVVKHAQATGAIVRIRRSFTDASVLTVSIVDDGIGFSGPSDDQQSFGLVSMSERVKAHGGQLTVQTRAGSDPAHGTTVRAEIPCLSPLGESGRGKM</sequence>
<dbReference type="Proteomes" id="UP001231166">
    <property type="component" value="Plasmid pRho-VOC14-L"/>
</dbReference>
<dbReference type="GO" id="GO:0016020">
    <property type="term" value="C:membrane"/>
    <property type="evidence" value="ECO:0007669"/>
    <property type="project" value="InterPro"/>
</dbReference>
<dbReference type="RefSeq" id="WP_269592949.1">
    <property type="nucleotide sequence ID" value="NZ_CP130956.1"/>
</dbReference>
<name>A0AAX3YT10_RHOOP</name>
<dbReference type="InterPro" id="IPR050482">
    <property type="entry name" value="Sensor_HK_TwoCompSys"/>
</dbReference>
<dbReference type="SUPFAM" id="SSF55874">
    <property type="entry name" value="ATPase domain of HSP90 chaperone/DNA topoisomerase II/histidine kinase"/>
    <property type="match status" value="1"/>
</dbReference>
<evidence type="ECO:0000259" key="4">
    <source>
        <dbReference type="PROSITE" id="PS50112"/>
    </source>
</evidence>
<dbReference type="Pfam" id="PF13185">
    <property type="entry name" value="GAF_2"/>
    <property type="match status" value="1"/>
</dbReference>
<dbReference type="EMBL" id="JAPWIS010000045">
    <property type="protein sequence ID" value="MCZ4590293.1"/>
    <property type="molecule type" value="Genomic_DNA"/>
</dbReference>